<gene>
    <name evidence="1" type="ORF">B9479_007439</name>
</gene>
<dbReference type="AlphaFoldDB" id="A0A5D3APH7"/>
<reference evidence="1 2" key="1">
    <citation type="submission" date="2017-05" db="EMBL/GenBank/DDBJ databases">
        <title>The Genome Sequence of Tsuchiyaea wingfieldii DSM 27421.</title>
        <authorList>
            <person name="Cuomo C."/>
            <person name="Passer A."/>
            <person name="Billmyre B."/>
            <person name="Heitman J."/>
        </authorList>
    </citation>
    <scope>NUCLEOTIDE SEQUENCE [LARGE SCALE GENOMIC DNA]</scope>
    <source>
        <strain evidence="1 2">DSM 27421</strain>
    </source>
</reference>
<keyword evidence="2" id="KW-1185">Reference proteome</keyword>
<evidence type="ECO:0000313" key="1">
    <source>
        <dbReference type="EMBL" id="TYJ51973.1"/>
    </source>
</evidence>
<comment type="caution">
    <text evidence="1">The sequence shown here is derived from an EMBL/GenBank/DDBJ whole genome shotgun (WGS) entry which is preliminary data.</text>
</comment>
<accession>A0A5D3APH7</accession>
<name>A0A5D3APH7_9TREE</name>
<organism evidence="1 2">
    <name type="scientific">Cryptococcus floricola</name>
    <dbReference type="NCBI Taxonomy" id="2591691"/>
    <lineage>
        <taxon>Eukaryota</taxon>
        <taxon>Fungi</taxon>
        <taxon>Dikarya</taxon>
        <taxon>Basidiomycota</taxon>
        <taxon>Agaricomycotina</taxon>
        <taxon>Tremellomycetes</taxon>
        <taxon>Tremellales</taxon>
        <taxon>Cryptococcaceae</taxon>
        <taxon>Cryptococcus</taxon>
    </lineage>
</organism>
<dbReference type="Proteomes" id="UP000322245">
    <property type="component" value="Unassembled WGS sequence"/>
</dbReference>
<evidence type="ECO:0000313" key="2">
    <source>
        <dbReference type="Proteomes" id="UP000322245"/>
    </source>
</evidence>
<sequence>MSSQVTTQVWPSNENEEYGEATYTVNGALQEVIDRTFPDLQISAEGGKDAYVWTNNVIHPDNRKICRGSFTTCPTATQNTKADNDKYISMANEVGEAVRDTLRDTESEWAPNCRTGWNVEALKRAETAAFDAFVQSDPERYSHVGLREVSVTTMFEALMYDGKETIAGASMDDSSHREDGAREGR</sequence>
<protein>
    <submittedName>
        <fullName evidence="1">Uncharacterized protein</fullName>
    </submittedName>
</protein>
<dbReference type="EMBL" id="NIDF01000168">
    <property type="protein sequence ID" value="TYJ51973.1"/>
    <property type="molecule type" value="Genomic_DNA"/>
</dbReference>
<proteinExistence type="predicted"/>